<evidence type="ECO:0000256" key="2">
    <source>
        <dbReference type="ARBA" id="ARBA00022832"/>
    </source>
</evidence>
<evidence type="ECO:0000256" key="4">
    <source>
        <dbReference type="ARBA" id="ARBA00023002"/>
    </source>
</evidence>
<evidence type="ECO:0000256" key="1">
    <source>
        <dbReference type="ARBA" id="ARBA00005005"/>
    </source>
</evidence>
<sequence>MLIRKVAVLGAGVMGAQIAAHCANAGLQVILFDLPAPAGPPDTVVEKAIAGLAKLDPAPLASRALAAAITPANYASDLARLGECELVIEAIAEKMAWKLDLYAKVAPHLAPGAVFASNTSGLSIARLAEGLPAALRPRFCGVHFFNPPRYMALVELIPAPDTDPALLDALEGWLTTRLGKRIVRARDTPNFIANRIGVFSVLAVMHHTTRLGLAFDEVDAITGPRIGRPKSATYRTADLVGLDTLAHVVGTMQDGLPDDPWHGHFALPGWLDTLIANGALGQKTQAGIYRKEGRQILVFEPAQLDYRAAAGEVAVEVAEILALRDPAEKLAGLAACAHPQAQLLWSSFRDVFHYCAYHLEHIADNARDVDSAMRWGFGWAQGPFETWQAAGWAEVAAAIREDIAAGRAMSDAPLPDWVFERDGVHAAGGSWSPAAAALQPRPALPVYGRQLQAERLVGEAPPERGETLWECGERGDGVRLWRLPALDAGIGVLSFKSKMHTVGGAVLEGVLEAVARAQRDLDGLVLWQPAPFSVGANLQQVGEACSAGEFARLEQTVARFQQAALALRHAQVPVVAAVEGMALAGGCEFLMHCAHRVLALESYVGLVEAGVGLIPAGGGSKQFALQAHRLAQRAAGGDVFPFIQRSFETIAKATVAKSAHEAVQLGFAAPGDDIVLHAQEVLYVALRRARALAEAGWHPPLPERAVVVAGRNGIATCELMLVNMAEGGFISAHDYKVAKAAATALCGGEVDTNARVSEQWILDVERALFVELLQTEATQQRIAHMLRTGKPLRN</sequence>
<dbReference type="InterPro" id="IPR029045">
    <property type="entry name" value="ClpP/crotonase-like_dom_sf"/>
</dbReference>
<dbReference type="Gene3D" id="3.40.50.720">
    <property type="entry name" value="NAD(P)-binding Rossmann-like Domain"/>
    <property type="match status" value="1"/>
</dbReference>
<dbReference type="eggNOG" id="COG1250">
    <property type="taxonomic scope" value="Bacteria"/>
</dbReference>
<comment type="pathway">
    <text evidence="1">Lipid metabolism; fatty acid beta-oxidation.</text>
</comment>
<feature type="domain" description="3-hydroxyacyl-CoA dehydrogenase C-terminal" evidence="8">
    <location>
        <begin position="191"/>
        <end position="290"/>
    </location>
</feature>
<dbReference type="Proteomes" id="UP000002588">
    <property type="component" value="Chromosome"/>
</dbReference>
<accession>A1K2N0</accession>
<dbReference type="GO" id="GO:0070403">
    <property type="term" value="F:NAD+ binding"/>
    <property type="evidence" value="ECO:0007669"/>
    <property type="project" value="InterPro"/>
</dbReference>
<dbReference type="GO" id="GO:0003857">
    <property type="term" value="F:(3S)-3-hydroxyacyl-CoA dehydrogenase (NAD+) activity"/>
    <property type="evidence" value="ECO:0007669"/>
    <property type="project" value="UniProtKB-EC"/>
</dbReference>
<organism evidence="10 11">
    <name type="scientific">Azoarcus sp. (strain BH72)</name>
    <dbReference type="NCBI Taxonomy" id="418699"/>
    <lineage>
        <taxon>Bacteria</taxon>
        <taxon>Pseudomonadati</taxon>
        <taxon>Pseudomonadota</taxon>
        <taxon>Betaproteobacteria</taxon>
        <taxon>Rhodocyclales</taxon>
        <taxon>Zoogloeaceae</taxon>
        <taxon>Azoarcus</taxon>
    </lineage>
</organism>
<dbReference type="UniPathway" id="UPA00659"/>
<evidence type="ECO:0000256" key="5">
    <source>
        <dbReference type="ARBA" id="ARBA00023027"/>
    </source>
</evidence>
<dbReference type="EC" id="4.2.1.17" evidence="10"/>
<dbReference type="Gene3D" id="3.90.226.10">
    <property type="entry name" value="2-enoyl-CoA Hydratase, Chain A, domain 1"/>
    <property type="match status" value="1"/>
</dbReference>
<dbReference type="SUPFAM" id="SSF51735">
    <property type="entry name" value="NAD(P)-binding Rossmann-fold domains"/>
    <property type="match status" value="1"/>
</dbReference>
<keyword evidence="6" id="KW-0443">Lipid metabolism</keyword>
<evidence type="ECO:0000256" key="7">
    <source>
        <dbReference type="ARBA" id="ARBA00049556"/>
    </source>
</evidence>
<keyword evidence="10" id="KW-0456">Lyase</keyword>
<dbReference type="Gene3D" id="1.10.1040.50">
    <property type="match status" value="1"/>
</dbReference>
<dbReference type="InterPro" id="IPR036291">
    <property type="entry name" value="NAD(P)-bd_dom_sf"/>
</dbReference>
<keyword evidence="3" id="KW-0442">Lipid degradation</keyword>
<reference evidence="10 11" key="1">
    <citation type="journal article" date="2006" name="Nat. Biotechnol.">
        <title>Complete genome of the mutualistic, N2-fixing grass endophyte Azoarcus sp. strain BH72.</title>
        <authorList>
            <person name="Krause A."/>
            <person name="Ramakumar A."/>
            <person name="Bartels D."/>
            <person name="Battistoni F."/>
            <person name="Bekel T."/>
            <person name="Boch J."/>
            <person name="Boehm M."/>
            <person name="Friedrich F."/>
            <person name="Hurek T."/>
            <person name="Krause L."/>
            <person name="Linke B."/>
            <person name="McHardy A.C."/>
            <person name="Sarkar A."/>
            <person name="Schneiker S."/>
            <person name="Syed A.A."/>
            <person name="Thauer R."/>
            <person name="Vorhoelter F.-J."/>
            <person name="Weidner S."/>
            <person name="Puehler A."/>
            <person name="Reinhold-Hurek B."/>
            <person name="Kaiser O."/>
            <person name="Goesmann A."/>
        </authorList>
    </citation>
    <scope>NUCLEOTIDE SEQUENCE [LARGE SCALE GENOMIC DNA]</scope>
    <source>
        <strain evidence="10 11">BH72</strain>
    </source>
</reference>
<dbReference type="InterPro" id="IPR008927">
    <property type="entry name" value="6-PGluconate_DH-like_C_sf"/>
</dbReference>
<dbReference type="PANTHER" id="PTHR48075:SF7">
    <property type="entry name" value="3-HYDROXYACYL-COA DEHYDROGENASE-RELATED"/>
    <property type="match status" value="1"/>
</dbReference>
<evidence type="ECO:0000259" key="8">
    <source>
        <dbReference type="Pfam" id="PF00725"/>
    </source>
</evidence>
<feature type="domain" description="3-hydroxyacyl-CoA dehydrogenase NAD binding" evidence="9">
    <location>
        <begin position="5"/>
        <end position="187"/>
    </location>
</feature>
<dbReference type="GO" id="GO:0004300">
    <property type="term" value="F:enoyl-CoA hydratase activity"/>
    <property type="evidence" value="ECO:0007669"/>
    <property type="project" value="UniProtKB-EC"/>
</dbReference>
<dbReference type="HOGENOM" id="CLU_010448_0_0_4"/>
<dbReference type="AlphaFoldDB" id="A1K2N0"/>
<evidence type="ECO:0000256" key="6">
    <source>
        <dbReference type="ARBA" id="ARBA00023098"/>
    </source>
</evidence>
<dbReference type="Pfam" id="PF00725">
    <property type="entry name" value="3HCDH"/>
    <property type="match status" value="1"/>
</dbReference>
<keyword evidence="5" id="KW-0520">NAD</keyword>
<gene>
    <name evidence="10" type="primary">fadB2</name>
    <name evidence="10" type="ordered locus">azo0468</name>
</gene>
<evidence type="ECO:0000313" key="10">
    <source>
        <dbReference type="EMBL" id="CAL93085.1"/>
    </source>
</evidence>
<dbReference type="STRING" id="62928.azo0468"/>
<comment type="catalytic activity">
    <reaction evidence="7">
        <text>a (3S)-3-hydroxyacyl-CoA + NAD(+) = a 3-oxoacyl-CoA + NADH + H(+)</text>
        <dbReference type="Rhea" id="RHEA:22432"/>
        <dbReference type="ChEBI" id="CHEBI:15378"/>
        <dbReference type="ChEBI" id="CHEBI:57318"/>
        <dbReference type="ChEBI" id="CHEBI:57540"/>
        <dbReference type="ChEBI" id="CHEBI:57945"/>
        <dbReference type="ChEBI" id="CHEBI:90726"/>
        <dbReference type="EC" id="1.1.1.35"/>
    </reaction>
</comment>
<dbReference type="Pfam" id="PF00378">
    <property type="entry name" value="ECH_1"/>
    <property type="match status" value="1"/>
</dbReference>
<evidence type="ECO:0000256" key="3">
    <source>
        <dbReference type="ARBA" id="ARBA00022963"/>
    </source>
</evidence>
<dbReference type="PANTHER" id="PTHR48075">
    <property type="entry name" value="3-HYDROXYACYL-COA DEHYDROGENASE FAMILY PROTEIN"/>
    <property type="match status" value="1"/>
</dbReference>
<dbReference type="EMBL" id="AM406670">
    <property type="protein sequence ID" value="CAL93085.1"/>
    <property type="molecule type" value="Genomic_DNA"/>
</dbReference>
<dbReference type="SUPFAM" id="SSF48179">
    <property type="entry name" value="6-phosphogluconate dehydrogenase C-terminal domain-like"/>
    <property type="match status" value="2"/>
</dbReference>
<dbReference type="Pfam" id="PF02737">
    <property type="entry name" value="3HCDH_N"/>
    <property type="match status" value="1"/>
</dbReference>
<protein>
    <submittedName>
        <fullName evidence="10">Probable 3-hydroxyacyl-CoA dehydrogenase / enoyl-CoA hydratase</fullName>
        <ecNumber evidence="10">4.2.1.17</ecNumber>
    </submittedName>
</protein>
<dbReference type="InterPro" id="IPR006176">
    <property type="entry name" value="3-OHacyl-CoA_DH_NAD-bd"/>
</dbReference>
<keyword evidence="2" id="KW-0276">Fatty acid metabolism</keyword>
<evidence type="ECO:0000259" key="9">
    <source>
        <dbReference type="Pfam" id="PF02737"/>
    </source>
</evidence>
<proteinExistence type="predicted"/>
<dbReference type="InterPro" id="IPR006108">
    <property type="entry name" value="3HC_DH_C"/>
</dbReference>
<dbReference type="SUPFAM" id="SSF52096">
    <property type="entry name" value="ClpP/crotonase"/>
    <property type="match status" value="1"/>
</dbReference>
<dbReference type="GO" id="GO:0006635">
    <property type="term" value="P:fatty acid beta-oxidation"/>
    <property type="evidence" value="ECO:0007669"/>
    <property type="project" value="UniProtKB-UniPathway"/>
</dbReference>
<keyword evidence="4" id="KW-0560">Oxidoreductase</keyword>
<name>A1K2N0_AZOSB</name>
<dbReference type="eggNOG" id="COG1024">
    <property type="taxonomic scope" value="Bacteria"/>
</dbReference>
<dbReference type="CDD" id="cd06558">
    <property type="entry name" value="crotonase-like"/>
    <property type="match status" value="1"/>
</dbReference>
<dbReference type="InterPro" id="IPR001753">
    <property type="entry name" value="Enoyl-CoA_hydra/iso"/>
</dbReference>
<dbReference type="KEGG" id="azo:azo0468"/>
<keyword evidence="11" id="KW-1185">Reference proteome</keyword>
<evidence type="ECO:0000313" key="11">
    <source>
        <dbReference type="Proteomes" id="UP000002588"/>
    </source>
</evidence>